<dbReference type="CDD" id="cd07377">
    <property type="entry name" value="WHTH_GntR"/>
    <property type="match status" value="1"/>
</dbReference>
<evidence type="ECO:0000256" key="2">
    <source>
        <dbReference type="ARBA" id="ARBA00023125"/>
    </source>
</evidence>
<evidence type="ECO:0000259" key="4">
    <source>
        <dbReference type="PROSITE" id="PS50949"/>
    </source>
</evidence>
<evidence type="ECO:0000256" key="3">
    <source>
        <dbReference type="ARBA" id="ARBA00023163"/>
    </source>
</evidence>
<dbReference type="PANTHER" id="PTHR38445:SF6">
    <property type="entry name" value="GNTR-FAMILY TRANSCRIPTIONAL REGULATOR"/>
    <property type="match status" value="1"/>
</dbReference>
<keyword evidence="3" id="KW-0804">Transcription</keyword>
<organism evidence="5 6">
    <name type="scientific">Senegalia massiliensis</name>
    <dbReference type="NCBI Taxonomy" id="1720316"/>
    <lineage>
        <taxon>Bacteria</taxon>
        <taxon>Bacillati</taxon>
        <taxon>Bacillota</taxon>
        <taxon>Clostridia</taxon>
        <taxon>Eubacteriales</taxon>
        <taxon>Clostridiaceae</taxon>
        <taxon>Senegalia</taxon>
    </lineage>
</organism>
<dbReference type="InterPro" id="IPR036388">
    <property type="entry name" value="WH-like_DNA-bd_sf"/>
</dbReference>
<dbReference type="OrthoDB" id="163333at2"/>
<evidence type="ECO:0000256" key="1">
    <source>
        <dbReference type="ARBA" id="ARBA00023015"/>
    </source>
</evidence>
<keyword evidence="6" id="KW-1185">Reference proteome</keyword>
<dbReference type="AlphaFoldDB" id="A0A845QV21"/>
<accession>A0A845QV21</accession>
<dbReference type="Proteomes" id="UP000467132">
    <property type="component" value="Unassembled WGS sequence"/>
</dbReference>
<dbReference type="SUPFAM" id="SSF46785">
    <property type="entry name" value="Winged helix' DNA-binding domain"/>
    <property type="match status" value="1"/>
</dbReference>
<dbReference type="SMART" id="SM00345">
    <property type="entry name" value="HTH_GNTR"/>
    <property type="match status" value="1"/>
</dbReference>
<dbReference type="PROSITE" id="PS50949">
    <property type="entry name" value="HTH_GNTR"/>
    <property type="match status" value="1"/>
</dbReference>
<keyword evidence="1" id="KW-0805">Transcription regulation</keyword>
<keyword evidence="2" id="KW-0238">DNA-binding</keyword>
<dbReference type="EMBL" id="QXXA01000004">
    <property type="protein sequence ID" value="NBI05900.1"/>
    <property type="molecule type" value="Genomic_DNA"/>
</dbReference>
<dbReference type="RefSeq" id="WP_160196387.1">
    <property type="nucleotide sequence ID" value="NZ_QXXA01000004.1"/>
</dbReference>
<dbReference type="PANTHER" id="PTHR38445">
    <property type="entry name" value="HTH-TYPE TRANSCRIPTIONAL REPRESSOR YTRA"/>
    <property type="match status" value="1"/>
</dbReference>
<dbReference type="Gene3D" id="1.10.10.10">
    <property type="entry name" value="Winged helix-like DNA-binding domain superfamily/Winged helix DNA-binding domain"/>
    <property type="match status" value="1"/>
</dbReference>
<name>A0A845QV21_9CLOT</name>
<dbReference type="InterPro" id="IPR000524">
    <property type="entry name" value="Tscrpt_reg_HTH_GntR"/>
</dbReference>
<dbReference type="InterPro" id="IPR036390">
    <property type="entry name" value="WH_DNA-bd_sf"/>
</dbReference>
<dbReference type="GO" id="GO:0003700">
    <property type="term" value="F:DNA-binding transcription factor activity"/>
    <property type="evidence" value="ECO:0007669"/>
    <property type="project" value="InterPro"/>
</dbReference>
<sequence>MDFNNNIPIYIQIMNYIKRLIAKGELKNGDKVISVRDMSEKFKVNPNTVQRSYSELERANITFTKRGMGTFVTEDKEIMFNLKNELCKEIINSFLDNMKELGFNKTEIINIISDELERGN</sequence>
<dbReference type="GO" id="GO:0003677">
    <property type="term" value="F:DNA binding"/>
    <property type="evidence" value="ECO:0007669"/>
    <property type="project" value="UniProtKB-KW"/>
</dbReference>
<reference evidence="5 6" key="1">
    <citation type="submission" date="2018-08" db="EMBL/GenBank/DDBJ databases">
        <title>Murine metabolic-syndrome-specific gut microbial biobank.</title>
        <authorList>
            <person name="Liu C."/>
        </authorList>
    </citation>
    <scope>NUCLEOTIDE SEQUENCE [LARGE SCALE GENOMIC DNA]</scope>
    <source>
        <strain evidence="5 6">583</strain>
    </source>
</reference>
<feature type="domain" description="HTH gntR-type" evidence="4">
    <location>
        <begin position="7"/>
        <end position="75"/>
    </location>
</feature>
<gene>
    <name evidence="5" type="ORF">D3Z33_03390</name>
</gene>
<proteinExistence type="predicted"/>
<dbReference type="Pfam" id="PF00392">
    <property type="entry name" value="GntR"/>
    <property type="match status" value="1"/>
</dbReference>
<comment type="caution">
    <text evidence="5">The sequence shown here is derived from an EMBL/GenBank/DDBJ whole genome shotgun (WGS) entry which is preliminary data.</text>
</comment>
<protein>
    <submittedName>
        <fullName evidence="5">GntR family transcriptional regulator</fullName>
    </submittedName>
</protein>
<evidence type="ECO:0000313" key="6">
    <source>
        <dbReference type="Proteomes" id="UP000467132"/>
    </source>
</evidence>
<evidence type="ECO:0000313" key="5">
    <source>
        <dbReference type="EMBL" id="NBI05900.1"/>
    </source>
</evidence>